<evidence type="ECO:0000313" key="2">
    <source>
        <dbReference type="EMBL" id="KGJ64744.1"/>
    </source>
</evidence>
<reference evidence="2 3" key="1">
    <citation type="journal article" date="2014" name="BMC Genomics">
        <title>Comparative genomics of Bradyrhizobium japonicum CPAC 15 and Bradyrhizobium diazoefficiens CPAC 7: elite model strains for understanding symbiotic performance with soybean.</title>
        <authorList>
            <person name="Siqueira A.F."/>
            <person name="Ormeno-Orrillo E."/>
            <person name="Souza R.C."/>
            <person name="Rodrigues E.P."/>
            <person name="Almeida L.G."/>
            <person name="Barcellos F.G."/>
            <person name="Batista J.S."/>
            <person name="Nakatami A.S."/>
            <person name="Martinez-Romero E."/>
            <person name="Vasconcelos A.T."/>
            <person name="Hungria M."/>
        </authorList>
    </citation>
    <scope>NUCLEOTIDE SEQUENCE [LARGE SCALE GENOMIC DNA]</scope>
    <source>
        <strain evidence="2 3">SEMIA 5080</strain>
    </source>
</reference>
<dbReference type="Gene3D" id="3.40.50.1820">
    <property type="entry name" value="alpha/beta hydrolase"/>
    <property type="match status" value="1"/>
</dbReference>
<comment type="caution">
    <text evidence="2">The sequence shown here is derived from an EMBL/GenBank/DDBJ whole genome shotgun (WGS) entry which is preliminary data.</text>
</comment>
<keyword evidence="2" id="KW-0378">Hydrolase</keyword>
<dbReference type="SUPFAM" id="SSF53474">
    <property type="entry name" value="alpha/beta-Hydrolases"/>
    <property type="match status" value="1"/>
</dbReference>
<dbReference type="PANTHER" id="PTHR43798">
    <property type="entry name" value="MONOACYLGLYCEROL LIPASE"/>
    <property type="match status" value="1"/>
</dbReference>
<dbReference type="InterPro" id="IPR050266">
    <property type="entry name" value="AB_hydrolase_sf"/>
</dbReference>
<organism evidence="2 3">
    <name type="scientific">Bradyrhizobium diazoefficiens SEMIA 5080</name>
    <dbReference type="NCBI Taxonomy" id="754504"/>
    <lineage>
        <taxon>Bacteria</taxon>
        <taxon>Pseudomonadati</taxon>
        <taxon>Pseudomonadota</taxon>
        <taxon>Alphaproteobacteria</taxon>
        <taxon>Hyphomicrobiales</taxon>
        <taxon>Nitrobacteraceae</taxon>
        <taxon>Bradyrhizobium</taxon>
    </lineage>
</organism>
<dbReference type="PANTHER" id="PTHR43798:SF33">
    <property type="entry name" value="HYDROLASE, PUTATIVE (AFU_ORTHOLOGUE AFUA_2G14860)-RELATED"/>
    <property type="match status" value="1"/>
</dbReference>
<dbReference type="GO" id="GO:0016787">
    <property type="term" value="F:hydrolase activity"/>
    <property type="evidence" value="ECO:0007669"/>
    <property type="project" value="UniProtKB-KW"/>
</dbReference>
<gene>
    <name evidence="2" type="ORF">BJA5080_07444</name>
</gene>
<evidence type="ECO:0000259" key="1">
    <source>
        <dbReference type="Pfam" id="PF00561"/>
    </source>
</evidence>
<dbReference type="Pfam" id="PF00561">
    <property type="entry name" value="Abhydrolase_1"/>
    <property type="match status" value="1"/>
</dbReference>
<feature type="domain" description="AB hydrolase-1" evidence="1">
    <location>
        <begin position="67"/>
        <end position="166"/>
    </location>
</feature>
<sequence length="323" mass="35661">MHKSITDAIISEEMMIPSDTAGIELFVRNKRRSDLVRFSADKTVLFVAGSTYPASTSFDLRLDGLSWMDHLAQEGYDVYLVDVRGYGGSTRPPEMEEPASNNQPIVRTPVAVRDVGSAATLIRSRRGVDKINLIGWSWGTTLMSRYASENLAHVNKLVLIAPQWLRTTPSAADSGGALGAYRIVERSAAKSRWLNGVPDDKKDAILPPAWFDAWAETTFAKTGLGPDKLRAPNGTVQDSREYWASGKPLYDPSSLTVPVLIVHADLDRDCPMDMAQTVFSKLSAAPYRRWIEIGEGTHSVFMEKNRWQVFAAVDGFLGERPAA</sequence>
<name>A0A837C5W7_9BRAD</name>
<accession>A0A837C5W7</accession>
<dbReference type="InterPro" id="IPR029058">
    <property type="entry name" value="AB_hydrolase_fold"/>
</dbReference>
<protein>
    <submittedName>
        <fullName evidence="2">Putative alpha/beta hydrolase</fullName>
    </submittedName>
</protein>
<dbReference type="Proteomes" id="UP000024900">
    <property type="component" value="Unassembled WGS sequence"/>
</dbReference>
<dbReference type="RefSeq" id="WP_028175319.1">
    <property type="nucleotide sequence ID" value="NZ_ADOU02000007.1"/>
</dbReference>
<dbReference type="AlphaFoldDB" id="A0A837C5W7"/>
<dbReference type="GO" id="GO:0016020">
    <property type="term" value="C:membrane"/>
    <property type="evidence" value="ECO:0007669"/>
    <property type="project" value="TreeGrafter"/>
</dbReference>
<proteinExistence type="predicted"/>
<dbReference type="EMBL" id="ADOU02000007">
    <property type="protein sequence ID" value="KGJ64744.1"/>
    <property type="molecule type" value="Genomic_DNA"/>
</dbReference>
<dbReference type="InterPro" id="IPR000073">
    <property type="entry name" value="AB_hydrolase_1"/>
</dbReference>
<evidence type="ECO:0000313" key="3">
    <source>
        <dbReference type="Proteomes" id="UP000024900"/>
    </source>
</evidence>